<dbReference type="InterPro" id="IPR050383">
    <property type="entry name" value="GlyoxalaseI/FosfomycinResist"/>
</dbReference>
<comment type="similarity">
    <text evidence="2 8">Belongs to the extradiol ring-cleavage dioxygenase family.</text>
</comment>
<evidence type="ECO:0000256" key="3">
    <source>
        <dbReference type="ARBA" id="ARBA00022723"/>
    </source>
</evidence>
<dbReference type="AlphaFoldDB" id="A0A1I4ADV2"/>
<evidence type="ECO:0000256" key="6">
    <source>
        <dbReference type="ARBA" id="ARBA00023002"/>
    </source>
</evidence>
<dbReference type="Proteomes" id="UP000199473">
    <property type="component" value="Unassembled WGS sequence"/>
</dbReference>
<evidence type="ECO:0000256" key="5">
    <source>
        <dbReference type="ARBA" id="ARBA00022964"/>
    </source>
</evidence>
<gene>
    <name evidence="10" type="ORF">SAMN02745775_103331</name>
</gene>
<proteinExistence type="inferred from homology"/>
<feature type="domain" description="VOC" evidence="9">
    <location>
        <begin position="16"/>
        <end position="128"/>
    </location>
</feature>
<evidence type="ECO:0000256" key="4">
    <source>
        <dbReference type="ARBA" id="ARBA00022797"/>
    </source>
</evidence>
<dbReference type="SUPFAM" id="SSF54593">
    <property type="entry name" value="Glyoxalase/Bleomycin resistance protein/Dihydroxybiphenyl dioxygenase"/>
    <property type="match status" value="1"/>
</dbReference>
<dbReference type="EMBL" id="FOSQ01000003">
    <property type="protein sequence ID" value="SFK53956.1"/>
    <property type="molecule type" value="Genomic_DNA"/>
</dbReference>
<evidence type="ECO:0000256" key="2">
    <source>
        <dbReference type="ARBA" id="ARBA00008784"/>
    </source>
</evidence>
<protein>
    <submittedName>
        <fullName evidence="10">Catechol 2,3-dioxygenase</fullName>
    </submittedName>
</protein>
<keyword evidence="11" id="KW-1185">Reference proteome</keyword>
<evidence type="ECO:0000313" key="10">
    <source>
        <dbReference type="EMBL" id="SFK53956.1"/>
    </source>
</evidence>
<dbReference type="PROSITE" id="PS51819">
    <property type="entry name" value="VOC"/>
    <property type="match status" value="2"/>
</dbReference>
<name>A0A1I4ADV2_9PROT</name>
<accession>A0A1I4ADV2</accession>
<dbReference type="InterPro" id="IPR029068">
    <property type="entry name" value="Glyas_Bleomycin-R_OHBP_Dase"/>
</dbReference>
<keyword evidence="6 8" id="KW-0560">Oxidoreductase</keyword>
<comment type="cofactor">
    <cofactor evidence="1 8">
        <name>Fe(2+)</name>
        <dbReference type="ChEBI" id="CHEBI:29033"/>
    </cofactor>
</comment>
<dbReference type="RefSeq" id="WP_175533881.1">
    <property type="nucleotide sequence ID" value="NZ_FOSQ01000003.1"/>
</dbReference>
<dbReference type="Pfam" id="PF00903">
    <property type="entry name" value="Glyoxalase"/>
    <property type="match status" value="2"/>
</dbReference>
<dbReference type="GO" id="GO:0008198">
    <property type="term" value="F:ferrous iron binding"/>
    <property type="evidence" value="ECO:0007669"/>
    <property type="project" value="InterPro"/>
</dbReference>
<dbReference type="Gene3D" id="3.10.180.10">
    <property type="entry name" value="2,3-Dihydroxybiphenyl 1,2-Dioxygenase, domain 1"/>
    <property type="match status" value="2"/>
</dbReference>
<dbReference type="STRING" id="1123062.SAMN02745775_103331"/>
<dbReference type="InterPro" id="IPR037523">
    <property type="entry name" value="VOC_core"/>
</dbReference>
<dbReference type="PANTHER" id="PTHR21366">
    <property type="entry name" value="GLYOXALASE FAMILY PROTEIN"/>
    <property type="match status" value="1"/>
</dbReference>
<keyword evidence="3" id="KW-0479">Metal-binding</keyword>
<organism evidence="10 11">
    <name type="scientific">Falsiroseomonas stagni DSM 19981</name>
    <dbReference type="NCBI Taxonomy" id="1123062"/>
    <lineage>
        <taxon>Bacteria</taxon>
        <taxon>Pseudomonadati</taxon>
        <taxon>Pseudomonadota</taxon>
        <taxon>Alphaproteobacteria</taxon>
        <taxon>Acetobacterales</taxon>
        <taxon>Roseomonadaceae</taxon>
        <taxon>Falsiroseomonas</taxon>
    </lineage>
</organism>
<keyword evidence="7 8" id="KW-0408">Iron</keyword>
<dbReference type="PROSITE" id="PS00082">
    <property type="entry name" value="EXTRADIOL_DIOXYGENAS"/>
    <property type="match status" value="1"/>
</dbReference>
<keyword evidence="4 8" id="KW-0058">Aromatic hydrocarbons catabolism</keyword>
<keyword evidence="5 8" id="KW-0223">Dioxygenase</keyword>
<feature type="domain" description="VOC" evidence="9">
    <location>
        <begin position="149"/>
        <end position="269"/>
    </location>
</feature>
<evidence type="ECO:0000256" key="8">
    <source>
        <dbReference type="RuleBase" id="RU000683"/>
    </source>
</evidence>
<evidence type="ECO:0000259" key="9">
    <source>
        <dbReference type="PROSITE" id="PS51819"/>
    </source>
</evidence>
<evidence type="ECO:0000313" key="11">
    <source>
        <dbReference type="Proteomes" id="UP000199473"/>
    </source>
</evidence>
<evidence type="ECO:0000256" key="7">
    <source>
        <dbReference type="ARBA" id="ARBA00023004"/>
    </source>
</evidence>
<dbReference type="InterPro" id="IPR004360">
    <property type="entry name" value="Glyas_Fos-R_dOase_dom"/>
</dbReference>
<evidence type="ECO:0000256" key="1">
    <source>
        <dbReference type="ARBA" id="ARBA00001954"/>
    </source>
</evidence>
<dbReference type="GO" id="GO:0051213">
    <property type="term" value="F:dioxygenase activity"/>
    <property type="evidence" value="ECO:0007669"/>
    <property type="project" value="UniProtKB-KW"/>
</dbReference>
<sequence length="338" mass="37700">MSIPPPVHYPPFNTTRASHVVLTVRDLDAAIAFYTRVIGLVVTGREGAVAWLRGIEEIAHHSLVLRQSDAPPICERVGLRVQTEEELDKAAAFFDGIGLTPRFVDVPFQGRTMQVADPMGTPLEFCARMQAVDRRLLQTDHHPGGAALRFDHKQIHMADVAAAAEFYTRLGFRTSDYIVAGPQDALMGAFMHRKDIPWDLVFLAGPGPRLHHFAYVTPSMIDMFRACDAAGLHKYGPSVERGPGRHGLGHVQYVYFRDPDGHRVELVLEAPHHMTDLEQEPVRWDAARRANTMDWGYPAPRCWFDEATAFAGLTPTPWTPPPDRVSLESYLASRPVAP</sequence>
<dbReference type="InterPro" id="IPR000486">
    <property type="entry name" value="Xdiol_ring_cleave_dOase_1/2"/>
</dbReference>
<reference evidence="10 11" key="1">
    <citation type="submission" date="2016-10" db="EMBL/GenBank/DDBJ databases">
        <authorList>
            <person name="de Groot N.N."/>
        </authorList>
    </citation>
    <scope>NUCLEOTIDE SEQUENCE [LARGE SCALE GENOMIC DNA]</scope>
    <source>
        <strain evidence="10 11">DSM 19981</strain>
    </source>
</reference>